<dbReference type="InterPro" id="IPR036388">
    <property type="entry name" value="WH-like_DNA-bd_sf"/>
</dbReference>
<gene>
    <name evidence="2" type="ORF">ACFQL7_06040</name>
</gene>
<organism evidence="2 3">
    <name type="scientific">Halocatena marina</name>
    <dbReference type="NCBI Taxonomy" id="2934937"/>
    <lineage>
        <taxon>Archaea</taxon>
        <taxon>Methanobacteriati</taxon>
        <taxon>Methanobacteriota</taxon>
        <taxon>Stenosarchaea group</taxon>
        <taxon>Halobacteria</taxon>
        <taxon>Halobacteriales</taxon>
        <taxon>Natronomonadaceae</taxon>
        <taxon>Halocatena</taxon>
    </lineage>
</organism>
<dbReference type="Pfam" id="PF03551">
    <property type="entry name" value="PadR"/>
    <property type="match status" value="1"/>
</dbReference>
<sequence length="102" mass="11703">MINHSVHPCPDLRGFQRDLLVVLARDDAQYGLELKSDLETRWDTKISRSRLYSNVNDLIERGLIEKAELTGRANHYAITDRGEQLINAYSTWITESLDQTNG</sequence>
<dbReference type="InterPro" id="IPR005149">
    <property type="entry name" value="Tscrpt_reg_PadR_N"/>
</dbReference>
<accession>A0ABD5YNR0</accession>
<dbReference type="EMBL" id="JBHTAX010000001">
    <property type="protein sequence ID" value="MFC7189452.1"/>
    <property type="molecule type" value="Genomic_DNA"/>
</dbReference>
<name>A0ABD5YNR0_9EURY</name>
<feature type="domain" description="Transcription regulator PadR N-terminal" evidence="1">
    <location>
        <begin position="19"/>
        <end position="86"/>
    </location>
</feature>
<evidence type="ECO:0000313" key="3">
    <source>
        <dbReference type="Proteomes" id="UP001596417"/>
    </source>
</evidence>
<keyword evidence="3" id="KW-1185">Reference proteome</keyword>
<evidence type="ECO:0000313" key="2">
    <source>
        <dbReference type="EMBL" id="MFC7189452.1"/>
    </source>
</evidence>
<comment type="caution">
    <text evidence="2">The sequence shown here is derived from an EMBL/GenBank/DDBJ whole genome shotgun (WGS) entry which is preliminary data.</text>
</comment>
<proteinExistence type="predicted"/>
<dbReference type="GeneID" id="76199022"/>
<evidence type="ECO:0000259" key="1">
    <source>
        <dbReference type="Pfam" id="PF03551"/>
    </source>
</evidence>
<dbReference type="Proteomes" id="UP001596417">
    <property type="component" value="Unassembled WGS sequence"/>
</dbReference>
<dbReference type="AlphaFoldDB" id="A0ABD5YNR0"/>
<protein>
    <submittedName>
        <fullName evidence="2">Helix-turn-helix transcriptional regulator</fullName>
    </submittedName>
</protein>
<dbReference type="SUPFAM" id="SSF46785">
    <property type="entry name" value="Winged helix' DNA-binding domain"/>
    <property type="match status" value="1"/>
</dbReference>
<dbReference type="RefSeq" id="WP_248905533.1">
    <property type="nucleotide sequence ID" value="NZ_CP109979.1"/>
</dbReference>
<reference evidence="2 3" key="1">
    <citation type="journal article" date="2019" name="Int. J. Syst. Evol. Microbiol.">
        <title>The Global Catalogue of Microorganisms (GCM) 10K type strain sequencing project: providing services to taxonomists for standard genome sequencing and annotation.</title>
        <authorList>
            <consortium name="The Broad Institute Genomics Platform"/>
            <consortium name="The Broad Institute Genome Sequencing Center for Infectious Disease"/>
            <person name="Wu L."/>
            <person name="Ma J."/>
        </authorList>
    </citation>
    <scope>NUCLEOTIDE SEQUENCE [LARGE SCALE GENOMIC DNA]</scope>
    <source>
        <strain evidence="2 3">RDMS1</strain>
    </source>
</reference>
<dbReference type="InterPro" id="IPR036390">
    <property type="entry name" value="WH_DNA-bd_sf"/>
</dbReference>
<dbReference type="Gene3D" id="1.10.10.10">
    <property type="entry name" value="Winged helix-like DNA-binding domain superfamily/Winged helix DNA-binding domain"/>
    <property type="match status" value="1"/>
</dbReference>